<feature type="transmembrane region" description="Helical" evidence="7">
    <location>
        <begin position="866"/>
        <end position="891"/>
    </location>
</feature>
<evidence type="ECO:0000256" key="7">
    <source>
        <dbReference type="SAM" id="Phobius"/>
    </source>
</evidence>
<reference evidence="9 10" key="1">
    <citation type="submission" date="2020-02" db="EMBL/GenBank/DDBJ databases">
        <title>Whole genome sequence of Halogeometricum borinquense strain wsp4.</title>
        <authorList>
            <person name="Verma D.K."/>
            <person name="Gopal K."/>
            <person name="Prasad E.S."/>
        </authorList>
    </citation>
    <scope>NUCLEOTIDE SEQUENCE [LARGE SCALE GENOMIC DNA]</scope>
    <source>
        <strain evidence="10">wsp4</strain>
    </source>
</reference>
<feature type="transmembrane region" description="Helical" evidence="7">
    <location>
        <begin position="16"/>
        <end position="39"/>
    </location>
</feature>
<organism evidence="9 10">
    <name type="scientific">Halogeometricum borinquense</name>
    <dbReference type="NCBI Taxonomy" id="60847"/>
    <lineage>
        <taxon>Archaea</taxon>
        <taxon>Methanobacteriati</taxon>
        <taxon>Methanobacteriota</taxon>
        <taxon>Stenosarchaea group</taxon>
        <taxon>Halobacteria</taxon>
        <taxon>Halobacteriales</taxon>
        <taxon>Haloferacaceae</taxon>
        <taxon>Halogeometricum</taxon>
    </lineage>
</organism>
<feature type="transmembrane region" description="Helical" evidence="7">
    <location>
        <begin position="911"/>
        <end position="942"/>
    </location>
</feature>
<dbReference type="InterPro" id="IPR050250">
    <property type="entry name" value="Macrolide_Exporter_MacB"/>
</dbReference>
<dbReference type="Gene3D" id="2.60.40.10">
    <property type="entry name" value="Immunoglobulins"/>
    <property type="match status" value="1"/>
</dbReference>
<feature type="transmembrane region" description="Helical" evidence="7">
    <location>
        <begin position="376"/>
        <end position="397"/>
    </location>
</feature>
<evidence type="ECO:0000256" key="3">
    <source>
        <dbReference type="ARBA" id="ARBA00022692"/>
    </source>
</evidence>
<evidence type="ECO:0000256" key="5">
    <source>
        <dbReference type="ARBA" id="ARBA00023136"/>
    </source>
</evidence>
<evidence type="ECO:0000313" key="10">
    <source>
        <dbReference type="Proteomes" id="UP000465846"/>
    </source>
</evidence>
<accession>A0A6C0UJB1</accession>
<feature type="transmembrane region" description="Helical" evidence="7">
    <location>
        <begin position="962"/>
        <end position="986"/>
    </location>
</feature>
<dbReference type="InterPro" id="IPR013783">
    <property type="entry name" value="Ig-like_fold"/>
</dbReference>
<dbReference type="SUPFAM" id="SSF49464">
    <property type="entry name" value="Carboxypeptidase regulatory domain-like"/>
    <property type="match status" value="1"/>
</dbReference>
<dbReference type="GO" id="GO:0022857">
    <property type="term" value="F:transmembrane transporter activity"/>
    <property type="evidence" value="ECO:0007669"/>
    <property type="project" value="TreeGrafter"/>
</dbReference>
<dbReference type="Proteomes" id="UP000465846">
    <property type="component" value="Chromosome"/>
</dbReference>
<keyword evidence="2" id="KW-1003">Cell membrane</keyword>
<evidence type="ECO:0000256" key="6">
    <source>
        <dbReference type="ARBA" id="ARBA00038076"/>
    </source>
</evidence>
<feature type="transmembrane region" description="Helical" evidence="7">
    <location>
        <begin position="261"/>
        <end position="284"/>
    </location>
</feature>
<dbReference type="InterPro" id="IPR003838">
    <property type="entry name" value="ABC3_permease_C"/>
</dbReference>
<dbReference type="AlphaFoldDB" id="A0A6C0UJB1"/>
<keyword evidence="4 7" id="KW-1133">Transmembrane helix</keyword>
<comment type="similarity">
    <text evidence="6">Belongs to the ABC-4 integral membrane protein family.</text>
</comment>
<dbReference type="InterPro" id="IPR008969">
    <property type="entry name" value="CarboxyPept-like_regulatory"/>
</dbReference>
<feature type="domain" description="ABC3 transporter permease C-terminal" evidence="8">
    <location>
        <begin position="870"/>
        <end position="989"/>
    </location>
</feature>
<evidence type="ECO:0000259" key="8">
    <source>
        <dbReference type="Pfam" id="PF02687"/>
    </source>
</evidence>
<dbReference type="EMBL" id="CP048739">
    <property type="protein sequence ID" value="QIB75525.1"/>
    <property type="molecule type" value="Genomic_DNA"/>
</dbReference>
<evidence type="ECO:0000256" key="2">
    <source>
        <dbReference type="ARBA" id="ARBA00022475"/>
    </source>
</evidence>
<dbReference type="PANTHER" id="PTHR30572">
    <property type="entry name" value="MEMBRANE COMPONENT OF TRANSPORTER-RELATED"/>
    <property type="match status" value="1"/>
</dbReference>
<dbReference type="RefSeq" id="WP_163487293.1">
    <property type="nucleotide sequence ID" value="NZ_CP048739.1"/>
</dbReference>
<evidence type="ECO:0000256" key="1">
    <source>
        <dbReference type="ARBA" id="ARBA00004651"/>
    </source>
</evidence>
<feature type="domain" description="ABC3 transporter permease C-terminal" evidence="8">
    <location>
        <begin position="213"/>
        <end position="334"/>
    </location>
</feature>
<feature type="transmembrane region" description="Helical" evidence="7">
    <location>
        <begin position="206"/>
        <end position="228"/>
    </location>
</feature>
<dbReference type="GeneID" id="44080776"/>
<gene>
    <name evidence="9" type="ORF">G3I44_15205</name>
</gene>
<dbReference type="Gene3D" id="2.60.40.1120">
    <property type="entry name" value="Carboxypeptidase-like, regulatory domain"/>
    <property type="match status" value="1"/>
</dbReference>
<keyword evidence="3 7" id="KW-0812">Transmembrane</keyword>
<proteinExistence type="inferred from homology"/>
<dbReference type="PANTHER" id="PTHR30572:SF4">
    <property type="entry name" value="ABC TRANSPORTER PERMEASE YTRF"/>
    <property type="match status" value="1"/>
</dbReference>
<dbReference type="GO" id="GO:0005886">
    <property type="term" value="C:plasma membrane"/>
    <property type="evidence" value="ECO:0007669"/>
    <property type="project" value="UniProtKB-SubCell"/>
</dbReference>
<dbReference type="Pfam" id="PF02687">
    <property type="entry name" value="FtsX"/>
    <property type="match status" value="2"/>
</dbReference>
<comment type="subcellular location">
    <subcellularLocation>
        <location evidence="1">Cell membrane</location>
        <topology evidence="1">Multi-pass membrane protein</topology>
    </subcellularLocation>
</comment>
<keyword evidence="5 7" id="KW-0472">Membrane</keyword>
<feature type="transmembrane region" description="Helical" evidence="7">
    <location>
        <begin position="304"/>
        <end position="331"/>
    </location>
</feature>
<name>A0A6C0UJB1_9EURY</name>
<evidence type="ECO:0000256" key="4">
    <source>
        <dbReference type="ARBA" id="ARBA00022989"/>
    </source>
</evidence>
<protein>
    <submittedName>
        <fullName evidence="9">ABC transporter permease</fullName>
    </submittedName>
</protein>
<evidence type="ECO:0000313" key="9">
    <source>
        <dbReference type="EMBL" id="QIB75525.1"/>
    </source>
</evidence>
<sequence>MRFESTLLSSWSRREWLSVAVIAVTTAFLIGSAVLLLTVGSYTSTLEGDLESASTATYYESHDAAVAATDTGDLVFPLTRVDIDGHTRTVVGIPPDAPPRIGEASVAWQPATVPSAPDGGLYGPVSRTAQLPVGTTDTTVSPHPTEQSIFPAEWYVGSADTVTSLGASGALVIEAGGEPAGIAQWQEQGAPLIGALPFLVSGLGQVIRTLTIAAVGGGLLILVVVYNVTRMSIRDRHPEIRVARATGISPIRLFAVLQGRVLGLVGTGVILGFAIGLITTKAVINAATYAGLPVTIRAVVTPEILWAVLQIGGFLLGMGVLAGVLASVPVVRGSPATLGRSTNTTQSIATRVRERLSFVQPTFVDWRAVVPTTTTVAVFVLVILLTTAIGGALAPLATTSSGTVTEAGITHPLNSRISEEYASILRSQNITASPEVLYAQTRNGEPYLARGANYTAFSAVSNATVVEGRTPAAYDEAVIGTSLADTLDVSVGETITVGGSVTPGVRRLTIVGRFSGDGITDDQLLIPLQTGQQLATDSKTVHLIRTNGDTLDFERFAGQSSGIIVTELSGSSSVEVNHTYTLTVRGENLGKNAATRNVTVRADNRTRSRTLSVGPGESGAADVEFTFTEPGTYTITAAEVTKSVEVFSPRTLGLPAKFPRRAPPGSTLIVPATTRNETPVTGATVTLGDRQGTTNEQGTVLMRVPTEPGEYTLTIEKQNYTSERRTLVVEEDAPQRLIGRLQVSPQRGTRLTKPEVTVQLANPWGQFLVRNVSLVTPAETEHRTVEMTGGNITQIRIPASDAGLDDSLTPGTYDLRLVSDETVLATTTYRVTGDERVTATLASQGEYSQGTAINHAIESVFGNVRVLFLVMIALAGVSTVGGTAATFAHAVHANRRRIGIFRATGASRRQLLGILAVDAVKLSLPAIAIAFGTAFTVMYVLARSDVLVIFGIKLHATQSVELLFGTGLGALALAIGSALGVGYAFLSHDPERLLRTER</sequence>